<dbReference type="PROSITE" id="PS50297">
    <property type="entry name" value="ANK_REP_REGION"/>
    <property type="match status" value="2"/>
</dbReference>
<feature type="repeat" description="ANK" evidence="3">
    <location>
        <begin position="879"/>
        <end position="911"/>
    </location>
</feature>
<dbReference type="STRING" id="1220924.W2RYQ4"/>
<evidence type="ECO:0000256" key="1">
    <source>
        <dbReference type="ARBA" id="ARBA00022737"/>
    </source>
</evidence>
<dbReference type="Pfam" id="PF00023">
    <property type="entry name" value="Ank"/>
    <property type="match status" value="1"/>
</dbReference>
<dbReference type="PROSITE" id="PS50088">
    <property type="entry name" value="ANK_REPEAT"/>
    <property type="match status" value="3"/>
</dbReference>
<dbReference type="Proteomes" id="UP000030752">
    <property type="component" value="Unassembled WGS sequence"/>
</dbReference>
<dbReference type="AlphaFoldDB" id="W2RYQ4"/>
<evidence type="ECO:0000256" key="3">
    <source>
        <dbReference type="PROSITE-ProRule" id="PRU00023"/>
    </source>
</evidence>
<dbReference type="RefSeq" id="XP_008716086.1">
    <property type="nucleotide sequence ID" value="XM_008717864.1"/>
</dbReference>
<dbReference type="Gene3D" id="1.25.40.20">
    <property type="entry name" value="Ankyrin repeat-containing domain"/>
    <property type="match status" value="3"/>
</dbReference>
<dbReference type="VEuPathDB" id="FungiDB:HMPREF1541_03513"/>
<dbReference type="Pfam" id="PF12796">
    <property type="entry name" value="Ank_2"/>
    <property type="match status" value="3"/>
</dbReference>
<keyword evidence="2 3" id="KW-0040">ANK repeat</keyword>
<name>W2RYQ4_CYPE1</name>
<feature type="repeat" description="ANK" evidence="3">
    <location>
        <begin position="721"/>
        <end position="753"/>
    </location>
</feature>
<organism evidence="5 6">
    <name type="scientific">Cyphellophora europaea (strain CBS 101466)</name>
    <name type="common">Phialophora europaea</name>
    <dbReference type="NCBI Taxonomy" id="1220924"/>
    <lineage>
        <taxon>Eukaryota</taxon>
        <taxon>Fungi</taxon>
        <taxon>Dikarya</taxon>
        <taxon>Ascomycota</taxon>
        <taxon>Pezizomycotina</taxon>
        <taxon>Eurotiomycetes</taxon>
        <taxon>Chaetothyriomycetidae</taxon>
        <taxon>Chaetothyriales</taxon>
        <taxon>Cyphellophoraceae</taxon>
        <taxon>Cyphellophora</taxon>
    </lineage>
</organism>
<dbReference type="SUPFAM" id="SSF48403">
    <property type="entry name" value="Ankyrin repeat"/>
    <property type="match status" value="2"/>
</dbReference>
<sequence length="940" mass="103166">MAPKMGKESLLELCTRATELGNSISVRMLEYLSTTKAYPHGFKELATDFLEICRILWPIEAGLTEASKQRTHLPNDMISELDKKFRATIDQFILLNQMLLQFLGYSAKKGLSKLRKGWGMMFAEGDISKMRGDLLKSKDALRMSALVFRWSLGEERVNASASIGYTGLQAALESMNRGKSSSTIPPLQHTNSDPPHPPPSIPLPQPPLDRIQSSPSHVSRADTIPSRNDSYQLPQIPLSIDGNNSSRGHSELFPLPHTPSGSEGMGTSTIVARHDDSIEALADKFDTDLKVVPSIRSSKHITSINTRELSSNRSHHDNDVLSDHMSSTTVEFEDMLHQIEDDKHAFQAIRIKVDPSTMPRWTPKQTTGANSPGLKNALINAVQQKKHTVIEQLLDNGVPANLGPEVSLLREAVLGRDGESVRLLLLFGADPNAVDRKGFTPLHSATEMCFIEGAQLLCKYGALPNHCGGQEESPLAMSVVGNRAEFLQLFLKYGGDVNEVMDNGNTVLVKSMTKTIDARLVELMLKYDGNPNGKNGEGTSPMFQAIQARRLDLMTILLDAGADPNLPGPKHLLWPSTYKPQCLQLLLARGADSKKAPGIMELATSINNIESISILLKANVSPNAKKDGVYTPLCSAIRDNRPQIVSLLLANQADPNVPASEYPAFKCVTHNRVHFLPELVAAGANLNKPKGIIEKAVKHNNKEALKYLIKQGVSCNDRSAEGFTPLTTAIREDNAEFVDILLENGADPAIRGQEWPIAMAVKRPQLLRKLLLAVHNPRSVKGVMEMAVVAGELESVKLLLEAGVSVEDKNGGVFSPLTTSIREDRKAIFQYLINEANADVNAPGEHLPIIKAIRRHRGNDLSYIEALLEKGADINKMYRGWNAVLQAVENGEANVLRLLVERGGGVNLEARDETDRTVMEIVNERGWDEAVEILSCSDDK</sequence>
<dbReference type="PANTHER" id="PTHR24123:SF33">
    <property type="entry name" value="PROTEIN HOS4"/>
    <property type="match status" value="1"/>
</dbReference>
<accession>W2RYQ4</accession>
<dbReference type="GeneID" id="19970852"/>
<dbReference type="eggNOG" id="KOG4177">
    <property type="taxonomic scope" value="Eukaryota"/>
</dbReference>
<evidence type="ECO:0000313" key="5">
    <source>
        <dbReference type="EMBL" id="ETN41577.1"/>
    </source>
</evidence>
<evidence type="ECO:0000256" key="4">
    <source>
        <dbReference type="SAM" id="MobiDB-lite"/>
    </source>
</evidence>
<dbReference type="InterPro" id="IPR036770">
    <property type="entry name" value="Ankyrin_rpt-contain_sf"/>
</dbReference>
<proteinExistence type="predicted"/>
<dbReference type="EMBL" id="KB822719">
    <property type="protein sequence ID" value="ETN41577.1"/>
    <property type="molecule type" value="Genomic_DNA"/>
</dbReference>
<dbReference type="HOGENOM" id="CLU_014021_0_0_1"/>
<dbReference type="OrthoDB" id="20872at2759"/>
<evidence type="ECO:0000313" key="6">
    <source>
        <dbReference type="Proteomes" id="UP000030752"/>
    </source>
</evidence>
<feature type="compositionally biased region" description="Polar residues" evidence="4">
    <location>
        <begin position="177"/>
        <end position="193"/>
    </location>
</feature>
<keyword evidence="1" id="KW-0677">Repeat</keyword>
<dbReference type="InterPro" id="IPR051165">
    <property type="entry name" value="Multifunctional_ANK_Repeat"/>
</dbReference>
<feature type="region of interest" description="Disordered" evidence="4">
    <location>
        <begin position="174"/>
        <end position="252"/>
    </location>
</feature>
<evidence type="ECO:0000256" key="2">
    <source>
        <dbReference type="ARBA" id="ARBA00023043"/>
    </source>
</evidence>
<keyword evidence="6" id="KW-1185">Reference proteome</keyword>
<dbReference type="InParanoid" id="W2RYQ4"/>
<dbReference type="InterPro" id="IPR002110">
    <property type="entry name" value="Ankyrin_rpt"/>
</dbReference>
<dbReference type="SMART" id="SM00248">
    <property type="entry name" value="ANK"/>
    <property type="match status" value="15"/>
</dbReference>
<gene>
    <name evidence="5" type="ORF">HMPREF1541_03513</name>
</gene>
<feature type="repeat" description="ANK" evidence="3">
    <location>
        <begin position="537"/>
        <end position="569"/>
    </location>
</feature>
<reference evidence="5 6" key="1">
    <citation type="submission" date="2013-03" db="EMBL/GenBank/DDBJ databases">
        <title>The Genome Sequence of Phialophora europaea CBS 101466.</title>
        <authorList>
            <consortium name="The Broad Institute Genomics Platform"/>
            <person name="Cuomo C."/>
            <person name="de Hoog S."/>
            <person name="Gorbushina A."/>
            <person name="Walker B."/>
            <person name="Young S.K."/>
            <person name="Zeng Q."/>
            <person name="Gargeya S."/>
            <person name="Fitzgerald M."/>
            <person name="Haas B."/>
            <person name="Abouelleil A."/>
            <person name="Allen A.W."/>
            <person name="Alvarado L."/>
            <person name="Arachchi H.M."/>
            <person name="Berlin A.M."/>
            <person name="Chapman S.B."/>
            <person name="Gainer-Dewar J."/>
            <person name="Goldberg J."/>
            <person name="Griggs A."/>
            <person name="Gujja S."/>
            <person name="Hansen M."/>
            <person name="Howarth C."/>
            <person name="Imamovic A."/>
            <person name="Ireland A."/>
            <person name="Larimer J."/>
            <person name="McCowan C."/>
            <person name="Murphy C."/>
            <person name="Pearson M."/>
            <person name="Poon T.W."/>
            <person name="Priest M."/>
            <person name="Roberts A."/>
            <person name="Saif S."/>
            <person name="Shea T."/>
            <person name="Sisk P."/>
            <person name="Sykes S."/>
            <person name="Wortman J."/>
            <person name="Nusbaum C."/>
            <person name="Birren B."/>
        </authorList>
    </citation>
    <scope>NUCLEOTIDE SEQUENCE [LARGE SCALE GENOMIC DNA]</scope>
    <source>
        <strain evidence="5 6">CBS 101466</strain>
    </source>
</reference>
<dbReference type="PANTHER" id="PTHR24123">
    <property type="entry name" value="ANKYRIN REPEAT-CONTAINING"/>
    <property type="match status" value="1"/>
</dbReference>
<feature type="compositionally biased region" description="Pro residues" evidence="4">
    <location>
        <begin position="194"/>
        <end position="207"/>
    </location>
</feature>
<protein>
    <submittedName>
        <fullName evidence="5">Uncharacterized protein</fullName>
    </submittedName>
</protein>